<evidence type="ECO:0000256" key="2">
    <source>
        <dbReference type="ARBA" id="ARBA00013064"/>
    </source>
</evidence>
<dbReference type="GO" id="GO:0004725">
    <property type="term" value="F:protein tyrosine phosphatase activity"/>
    <property type="evidence" value="ECO:0007669"/>
    <property type="project" value="UniProtKB-EC"/>
</dbReference>
<evidence type="ECO:0000256" key="4">
    <source>
        <dbReference type="ARBA" id="ARBA00022912"/>
    </source>
</evidence>
<dbReference type="InterPro" id="IPR023485">
    <property type="entry name" value="Ptyr_pPase"/>
</dbReference>
<name>A0A1J5QP23_9ZZZZ</name>
<dbReference type="InterPro" id="IPR036196">
    <property type="entry name" value="Ptyr_pPase_sf"/>
</dbReference>
<feature type="domain" description="Phosphotyrosine protein phosphatase I" evidence="5">
    <location>
        <begin position="2"/>
        <end position="90"/>
    </location>
</feature>
<dbReference type="AlphaFoldDB" id="A0A1J5QP23"/>
<dbReference type="PRINTS" id="PR00719">
    <property type="entry name" value="LMWPTPASE"/>
</dbReference>
<gene>
    <name evidence="6" type="primary">yfkJ_8</name>
    <name evidence="6" type="ORF">GALL_406000</name>
</gene>
<keyword evidence="4" id="KW-0904">Protein phosphatase</keyword>
<dbReference type="EC" id="3.1.3.48" evidence="2"/>
<dbReference type="InterPro" id="IPR017867">
    <property type="entry name" value="Tyr_phospatase_low_mol_wt"/>
</dbReference>
<organism evidence="6">
    <name type="scientific">mine drainage metagenome</name>
    <dbReference type="NCBI Taxonomy" id="410659"/>
    <lineage>
        <taxon>unclassified sequences</taxon>
        <taxon>metagenomes</taxon>
        <taxon>ecological metagenomes</taxon>
    </lineage>
</organism>
<evidence type="ECO:0000259" key="5">
    <source>
        <dbReference type="Pfam" id="PF01451"/>
    </source>
</evidence>
<dbReference type="InterPro" id="IPR050438">
    <property type="entry name" value="LMW_PTPase"/>
</dbReference>
<dbReference type="Gene3D" id="3.40.50.2300">
    <property type="match status" value="1"/>
</dbReference>
<proteinExistence type="inferred from homology"/>
<evidence type="ECO:0000256" key="1">
    <source>
        <dbReference type="ARBA" id="ARBA00011063"/>
    </source>
</evidence>
<evidence type="ECO:0000313" key="6">
    <source>
        <dbReference type="EMBL" id="OIQ77709.1"/>
    </source>
</evidence>
<keyword evidence="3 6" id="KW-0378">Hydrolase</keyword>
<protein>
    <recommendedName>
        <fullName evidence="2">protein-tyrosine-phosphatase</fullName>
        <ecNumber evidence="2">3.1.3.48</ecNumber>
    </recommendedName>
</protein>
<comment type="similarity">
    <text evidence="1">Belongs to the low molecular weight phosphotyrosine protein phosphatase family.</text>
</comment>
<evidence type="ECO:0000256" key="3">
    <source>
        <dbReference type="ARBA" id="ARBA00022801"/>
    </source>
</evidence>
<reference evidence="6" key="1">
    <citation type="submission" date="2016-10" db="EMBL/GenBank/DDBJ databases">
        <title>Sequence of Gallionella enrichment culture.</title>
        <authorList>
            <person name="Poehlein A."/>
            <person name="Muehling M."/>
            <person name="Daniel R."/>
        </authorList>
    </citation>
    <scope>NUCLEOTIDE SEQUENCE</scope>
</reference>
<dbReference type="PANTHER" id="PTHR11717:SF7">
    <property type="entry name" value="LOW MOLECULAR WEIGHT PHOSPHOTYROSINE PROTEIN PHOSPHATASE"/>
    <property type="match status" value="1"/>
</dbReference>
<accession>A0A1J5QP23</accession>
<dbReference type="PANTHER" id="PTHR11717">
    <property type="entry name" value="LOW MOLECULAR WEIGHT PROTEIN TYROSINE PHOSPHATASE"/>
    <property type="match status" value="1"/>
</dbReference>
<sequence>MRRGYDLSPLKVRLVQAQDFERFDLILAMEQSNLLALRLRCPQVYQHKLDSFTRYGNLHSVQDVPDPFQGQALDFEQMLDLIERGCEGLLNAMDEQQHHGN</sequence>
<comment type="caution">
    <text evidence="6">The sequence shown here is derived from an EMBL/GenBank/DDBJ whole genome shotgun (WGS) entry which is preliminary data.</text>
</comment>
<dbReference type="SUPFAM" id="SSF52788">
    <property type="entry name" value="Phosphotyrosine protein phosphatases I"/>
    <property type="match status" value="1"/>
</dbReference>
<dbReference type="Pfam" id="PF01451">
    <property type="entry name" value="LMWPc"/>
    <property type="match status" value="1"/>
</dbReference>
<dbReference type="EMBL" id="MLJW01001554">
    <property type="protein sequence ID" value="OIQ77709.1"/>
    <property type="molecule type" value="Genomic_DNA"/>
</dbReference>